<reference evidence="2" key="1">
    <citation type="submission" date="2022-01" db="EMBL/GenBank/DDBJ databases">
        <authorList>
            <person name="King R."/>
        </authorList>
    </citation>
    <scope>NUCLEOTIDE SEQUENCE</scope>
</reference>
<dbReference type="GO" id="GO:0006122">
    <property type="term" value="P:mitochondrial electron transport, ubiquinol to cytochrome c"/>
    <property type="evidence" value="ECO:0007669"/>
    <property type="project" value="InterPro"/>
</dbReference>
<keyword evidence="3" id="KW-1185">Reference proteome</keyword>
<dbReference type="EMBL" id="OU900095">
    <property type="protein sequence ID" value="CAG9858685.1"/>
    <property type="molecule type" value="Genomic_DNA"/>
</dbReference>
<gene>
    <name evidence="2" type="ORF">PHYEVI_LOCUS5072</name>
</gene>
<dbReference type="InterPro" id="IPR015089">
    <property type="entry name" value="UQCR"/>
</dbReference>
<dbReference type="OrthoDB" id="15743at2759"/>
<protein>
    <submittedName>
        <fullName evidence="2">Uncharacterized protein</fullName>
    </submittedName>
</protein>
<evidence type="ECO:0000256" key="1">
    <source>
        <dbReference type="SAM" id="Phobius"/>
    </source>
</evidence>
<dbReference type="SUPFAM" id="SSF81518">
    <property type="entry name" value="Subunit XI (6.4 kDa protein) of cytochrome bc1 complex (Ubiquinol-cytochrome c reductase)"/>
    <property type="match status" value="1"/>
</dbReference>
<dbReference type="Proteomes" id="UP001153712">
    <property type="component" value="Chromosome 2"/>
</dbReference>
<proteinExistence type="predicted"/>
<name>A0A9N9XLJ0_PHYSR</name>
<dbReference type="AlphaFoldDB" id="A0A9N9XLJ0"/>
<evidence type="ECO:0000313" key="2">
    <source>
        <dbReference type="EMBL" id="CAG9858685.1"/>
    </source>
</evidence>
<dbReference type="InterPro" id="IPR029027">
    <property type="entry name" value="Single_a-helix_sf"/>
</dbReference>
<dbReference type="PANTHER" id="PTHR15420">
    <property type="entry name" value="UBIQUINOL-CYTOCHROME C REDUCTASE COMPLEX 6.4 KD PROTEIN"/>
    <property type="match status" value="1"/>
</dbReference>
<dbReference type="GO" id="GO:0005743">
    <property type="term" value="C:mitochondrial inner membrane"/>
    <property type="evidence" value="ECO:0007669"/>
    <property type="project" value="TreeGrafter"/>
</dbReference>
<dbReference type="Pfam" id="PF08997">
    <property type="entry name" value="UCR_6-4kD"/>
    <property type="match status" value="1"/>
</dbReference>
<sequence length="137" mass="15741">MSEKKPHLISSKIAYLLRNTYDYIKLDGVFNTGKSLERLNTAKVSSLNTIPESWIRSEIHDCNRSSESESGDDHTSRIRMPPKKLIGTRNIQTFMSYLPSITIFTFAGLLCTLYVCEWKEVLQHVPYYGGKYGKKDK</sequence>
<keyword evidence="1" id="KW-1133">Transmembrane helix</keyword>
<evidence type="ECO:0000313" key="3">
    <source>
        <dbReference type="Proteomes" id="UP001153712"/>
    </source>
</evidence>
<accession>A0A9N9XLJ0</accession>
<keyword evidence="1" id="KW-0472">Membrane</keyword>
<dbReference type="Gene3D" id="1.20.5.220">
    <property type="match status" value="1"/>
</dbReference>
<keyword evidence="1" id="KW-0812">Transmembrane</keyword>
<dbReference type="PANTHER" id="PTHR15420:SF2">
    <property type="entry name" value="CYTOCHROME B-C1 COMPLEX SUBUNIT 10"/>
    <property type="match status" value="1"/>
</dbReference>
<feature type="transmembrane region" description="Helical" evidence="1">
    <location>
        <begin position="94"/>
        <end position="115"/>
    </location>
</feature>
<organism evidence="2 3">
    <name type="scientific">Phyllotreta striolata</name>
    <name type="common">Striped flea beetle</name>
    <name type="synonym">Crioceris striolata</name>
    <dbReference type="NCBI Taxonomy" id="444603"/>
    <lineage>
        <taxon>Eukaryota</taxon>
        <taxon>Metazoa</taxon>
        <taxon>Ecdysozoa</taxon>
        <taxon>Arthropoda</taxon>
        <taxon>Hexapoda</taxon>
        <taxon>Insecta</taxon>
        <taxon>Pterygota</taxon>
        <taxon>Neoptera</taxon>
        <taxon>Endopterygota</taxon>
        <taxon>Coleoptera</taxon>
        <taxon>Polyphaga</taxon>
        <taxon>Cucujiformia</taxon>
        <taxon>Chrysomeloidea</taxon>
        <taxon>Chrysomelidae</taxon>
        <taxon>Galerucinae</taxon>
        <taxon>Alticini</taxon>
        <taxon>Phyllotreta</taxon>
    </lineage>
</organism>